<dbReference type="STRING" id="525904.Tter_1411"/>
<dbReference type="Pfam" id="PF01478">
    <property type="entry name" value="Peptidase_A24"/>
    <property type="match status" value="1"/>
</dbReference>
<feature type="transmembrane region" description="Helical" evidence="2">
    <location>
        <begin position="118"/>
        <end position="146"/>
    </location>
</feature>
<organism evidence="4 5">
    <name type="scientific">Thermobaculum terrenum (strain ATCC BAA-798 / CCMEE 7001 / YNP1)</name>
    <dbReference type="NCBI Taxonomy" id="525904"/>
    <lineage>
        <taxon>Bacteria</taxon>
        <taxon>Bacillati</taxon>
        <taxon>Chloroflexota</taxon>
        <taxon>Chloroflexia</taxon>
        <taxon>Candidatus Thermobaculales</taxon>
        <taxon>Candidatus Thermobaculaceae</taxon>
        <taxon>Thermobaculum</taxon>
    </lineage>
</organism>
<reference evidence="5" key="1">
    <citation type="journal article" date="2010" name="Stand. Genomic Sci.">
        <title>Complete genome sequence of 'Thermobaculum terrenum' type strain (YNP1).</title>
        <authorList>
            <person name="Kiss H."/>
            <person name="Cleland D."/>
            <person name="Lapidus A."/>
            <person name="Lucas S."/>
            <person name="Glavina Del Rio T."/>
            <person name="Nolan M."/>
            <person name="Tice H."/>
            <person name="Han C."/>
            <person name="Goodwin L."/>
            <person name="Pitluck S."/>
            <person name="Liolios K."/>
            <person name="Ivanova N."/>
            <person name="Mavromatis K."/>
            <person name="Ovchinnikova G."/>
            <person name="Pati A."/>
            <person name="Chen A."/>
            <person name="Palaniappan K."/>
            <person name="Land M."/>
            <person name="Hauser L."/>
            <person name="Chang Y."/>
            <person name="Jeffries C."/>
            <person name="Lu M."/>
            <person name="Brettin T."/>
            <person name="Detter J."/>
            <person name="Goker M."/>
            <person name="Tindall B."/>
            <person name="Beck B."/>
            <person name="McDermott T."/>
            <person name="Woyke T."/>
            <person name="Bristow J."/>
            <person name="Eisen J."/>
            <person name="Markowitz V."/>
            <person name="Hugenholtz P."/>
            <person name="Kyrpides N."/>
            <person name="Klenk H."/>
            <person name="Cheng J."/>
        </authorList>
    </citation>
    <scope>NUCLEOTIDE SEQUENCE [LARGE SCALE GENOMIC DNA]</scope>
    <source>
        <strain evidence="5">ATCC BAA-798 / YNP1</strain>
    </source>
</reference>
<dbReference type="OrthoDB" id="9789291at2"/>
<dbReference type="RefSeq" id="WP_012875352.1">
    <property type="nucleotide sequence ID" value="NC_013525.1"/>
</dbReference>
<feature type="domain" description="Prepilin type IV endopeptidase peptidase" evidence="3">
    <location>
        <begin position="65"/>
        <end position="172"/>
    </location>
</feature>
<comment type="similarity">
    <text evidence="1">Belongs to the peptidase A24 family.</text>
</comment>
<proteinExistence type="inferred from homology"/>
<dbReference type="GO" id="GO:0006465">
    <property type="term" value="P:signal peptide processing"/>
    <property type="evidence" value="ECO:0007669"/>
    <property type="project" value="TreeGrafter"/>
</dbReference>
<dbReference type="PANTHER" id="PTHR30487:SF0">
    <property type="entry name" value="PREPILIN LEADER PEPTIDASE_N-METHYLTRANSFERASE-RELATED"/>
    <property type="match status" value="1"/>
</dbReference>
<evidence type="ECO:0000256" key="2">
    <source>
        <dbReference type="SAM" id="Phobius"/>
    </source>
</evidence>
<name>D1CC02_THET1</name>
<keyword evidence="2" id="KW-1133">Transmembrane helix</keyword>
<dbReference type="EMBL" id="CP001825">
    <property type="protein sequence ID" value="ACZ42317.1"/>
    <property type="molecule type" value="Genomic_DNA"/>
</dbReference>
<dbReference type="Gene3D" id="1.20.120.1220">
    <property type="match status" value="1"/>
</dbReference>
<evidence type="ECO:0000259" key="3">
    <source>
        <dbReference type="Pfam" id="PF01478"/>
    </source>
</evidence>
<dbReference type="InterPro" id="IPR050882">
    <property type="entry name" value="Prepilin_peptidase/N-MTase"/>
</dbReference>
<keyword evidence="2" id="KW-0472">Membrane</keyword>
<gene>
    <name evidence="4" type="ordered locus">Tter_1411</name>
</gene>
<dbReference type="KEGG" id="ttr:Tter_1411"/>
<dbReference type="Proteomes" id="UP000000323">
    <property type="component" value="Chromosome 1"/>
</dbReference>
<feature type="transmembrane region" description="Helical" evidence="2">
    <location>
        <begin position="185"/>
        <end position="205"/>
    </location>
</feature>
<dbReference type="GO" id="GO:0005886">
    <property type="term" value="C:plasma membrane"/>
    <property type="evidence" value="ECO:0007669"/>
    <property type="project" value="TreeGrafter"/>
</dbReference>
<dbReference type="InterPro" id="IPR000045">
    <property type="entry name" value="Prepilin_IV_endopep_pep"/>
</dbReference>
<keyword evidence="5" id="KW-1185">Reference proteome</keyword>
<feature type="transmembrane region" description="Helical" evidence="2">
    <location>
        <begin position="38"/>
        <end position="70"/>
    </location>
</feature>
<evidence type="ECO:0000313" key="4">
    <source>
        <dbReference type="EMBL" id="ACZ42317.1"/>
    </source>
</evidence>
<evidence type="ECO:0000313" key="5">
    <source>
        <dbReference type="Proteomes" id="UP000000323"/>
    </source>
</evidence>
<sequence length="207" mass="21026">MIEALISLVIGLLSATTANIIASKIGGIKPAVGSKQSLLLATICFLAVLVHGLQAGIECNLAAGIYIAILAACGAIDLQRRLVYPSVVITGILASLLLNPLLCNTNLTNTLVGLLEGLIVFTLIFAIGIMIFRASALGVGDILLAAMIGGMVGARSALAALILGVVLAGVYATLLLITGKASRKSYFAFGAPLCVAAIVVISLNLGK</sequence>
<protein>
    <submittedName>
        <fullName evidence="4">Peptidase A24A prepilin type IV</fullName>
    </submittedName>
</protein>
<dbReference type="HOGENOM" id="CLU_1325848_0_0_0"/>
<dbReference type="AlphaFoldDB" id="D1CC02"/>
<feature type="transmembrane region" description="Helical" evidence="2">
    <location>
        <begin position="158"/>
        <end position="179"/>
    </location>
</feature>
<feature type="transmembrane region" description="Helical" evidence="2">
    <location>
        <begin position="82"/>
        <end position="98"/>
    </location>
</feature>
<accession>D1CC02</accession>
<dbReference type="eggNOG" id="COG1989">
    <property type="taxonomic scope" value="Bacteria"/>
</dbReference>
<keyword evidence="2" id="KW-0812">Transmembrane</keyword>
<dbReference type="GO" id="GO:0004190">
    <property type="term" value="F:aspartic-type endopeptidase activity"/>
    <property type="evidence" value="ECO:0007669"/>
    <property type="project" value="InterPro"/>
</dbReference>
<evidence type="ECO:0000256" key="1">
    <source>
        <dbReference type="ARBA" id="ARBA00005801"/>
    </source>
</evidence>
<dbReference type="PANTHER" id="PTHR30487">
    <property type="entry name" value="TYPE 4 PREPILIN-LIKE PROTEINS LEADER PEPTIDE-PROCESSING ENZYME"/>
    <property type="match status" value="1"/>
</dbReference>